<dbReference type="PANTHER" id="PTHR13165">
    <property type="entry name" value="ARSENITE-RESISTANCE PROTEIN 2"/>
    <property type="match status" value="1"/>
</dbReference>
<feature type="compositionally biased region" description="Basic and acidic residues" evidence="1">
    <location>
        <begin position="291"/>
        <end position="336"/>
    </location>
</feature>
<evidence type="ECO:0000313" key="4">
    <source>
        <dbReference type="Proteomes" id="UP001445076"/>
    </source>
</evidence>
<organism evidence="3 4">
    <name type="scientific">Cherax quadricarinatus</name>
    <name type="common">Australian red claw crayfish</name>
    <dbReference type="NCBI Taxonomy" id="27406"/>
    <lineage>
        <taxon>Eukaryota</taxon>
        <taxon>Metazoa</taxon>
        <taxon>Ecdysozoa</taxon>
        <taxon>Arthropoda</taxon>
        <taxon>Crustacea</taxon>
        <taxon>Multicrustacea</taxon>
        <taxon>Malacostraca</taxon>
        <taxon>Eumalacostraca</taxon>
        <taxon>Eucarida</taxon>
        <taxon>Decapoda</taxon>
        <taxon>Pleocyemata</taxon>
        <taxon>Astacidea</taxon>
        <taxon>Parastacoidea</taxon>
        <taxon>Parastacidae</taxon>
        <taxon>Cherax</taxon>
    </lineage>
</organism>
<dbReference type="GO" id="GO:0031053">
    <property type="term" value="P:primary miRNA processing"/>
    <property type="evidence" value="ECO:0007669"/>
    <property type="project" value="TreeGrafter"/>
</dbReference>
<feature type="compositionally biased region" description="Acidic residues" evidence="1">
    <location>
        <begin position="352"/>
        <end position="362"/>
    </location>
</feature>
<dbReference type="Proteomes" id="UP001445076">
    <property type="component" value="Unassembled WGS sequence"/>
</dbReference>
<feature type="region of interest" description="Disordered" evidence="1">
    <location>
        <begin position="1"/>
        <end position="94"/>
    </location>
</feature>
<dbReference type="SUPFAM" id="SSF54928">
    <property type="entry name" value="RNA-binding domain, RBD"/>
    <property type="match status" value="1"/>
</dbReference>
<dbReference type="AlphaFoldDB" id="A0AAW0XAH0"/>
<feature type="compositionally biased region" description="Acidic residues" evidence="1">
    <location>
        <begin position="384"/>
        <end position="395"/>
    </location>
</feature>
<proteinExistence type="predicted"/>
<reference evidence="3 4" key="1">
    <citation type="journal article" date="2024" name="BMC Genomics">
        <title>Genome assembly of redclaw crayfish (Cherax quadricarinatus) provides insights into its immune adaptation and hypoxia tolerance.</title>
        <authorList>
            <person name="Liu Z."/>
            <person name="Zheng J."/>
            <person name="Li H."/>
            <person name="Fang K."/>
            <person name="Wang S."/>
            <person name="He J."/>
            <person name="Zhou D."/>
            <person name="Weng S."/>
            <person name="Chi M."/>
            <person name="Gu Z."/>
            <person name="He J."/>
            <person name="Li F."/>
            <person name="Wang M."/>
        </authorList>
    </citation>
    <scope>NUCLEOTIDE SEQUENCE [LARGE SCALE GENOMIC DNA]</scope>
    <source>
        <strain evidence="3">ZL_2023a</strain>
    </source>
</reference>
<comment type="caution">
    <text evidence="3">The sequence shown here is derived from an EMBL/GenBank/DDBJ whole genome shotgun (WGS) entry which is preliminary data.</text>
</comment>
<accession>A0AAW0XAH0</accession>
<evidence type="ECO:0000256" key="1">
    <source>
        <dbReference type="SAM" id="MobiDB-lite"/>
    </source>
</evidence>
<dbReference type="GO" id="GO:0003676">
    <property type="term" value="F:nucleic acid binding"/>
    <property type="evidence" value="ECO:0007669"/>
    <property type="project" value="InterPro"/>
</dbReference>
<protein>
    <recommendedName>
        <fullName evidence="2">SERRATE/Ars2 N-terminal domain-containing protein</fullName>
    </recommendedName>
</protein>
<dbReference type="InterPro" id="IPR012677">
    <property type="entry name" value="Nucleotide-bd_a/b_plait_sf"/>
</dbReference>
<feature type="compositionally biased region" description="Low complexity" evidence="1">
    <location>
        <begin position="396"/>
        <end position="406"/>
    </location>
</feature>
<feature type="region of interest" description="Disordered" evidence="1">
    <location>
        <begin position="267"/>
        <end position="458"/>
    </location>
</feature>
<dbReference type="GO" id="GO:0016604">
    <property type="term" value="C:nuclear body"/>
    <property type="evidence" value="ECO:0007669"/>
    <property type="project" value="TreeGrafter"/>
</dbReference>
<dbReference type="Gene3D" id="3.30.70.330">
    <property type="match status" value="1"/>
</dbReference>
<evidence type="ECO:0000259" key="2">
    <source>
        <dbReference type="Pfam" id="PF12066"/>
    </source>
</evidence>
<dbReference type="InterPro" id="IPR039727">
    <property type="entry name" value="SE/Ars2"/>
</dbReference>
<feature type="compositionally biased region" description="Acidic residues" evidence="1">
    <location>
        <begin position="414"/>
        <end position="427"/>
    </location>
</feature>
<feature type="compositionally biased region" description="Basic and acidic residues" evidence="1">
    <location>
        <begin position="8"/>
        <end position="22"/>
    </location>
</feature>
<dbReference type="PANTHER" id="PTHR13165:SF0">
    <property type="entry name" value="SERRATE RNA EFFECTOR MOLECULE HOMOLOG"/>
    <property type="match status" value="1"/>
</dbReference>
<keyword evidence="4" id="KW-1185">Reference proteome</keyword>
<feature type="compositionally biased region" description="Basic and acidic residues" evidence="1">
    <location>
        <begin position="29"/>
        <end position="82"/>
    </location>
</feature>
<dbReference type="CDD" id="cd00590">
    <property type="entry name" value="RRM_SF"/>
    <property type="match status" value="1"/>
</dbReference>
<gene>
    <name evidence="3" type="ORF">OTU49_002243</name>
</gene>
<dbReference type="InterPro" id="IPR021933">
    <property type="entry name" value="SERRATE/Ars2_N"/>
</dbReference>
<sequence length="740" mass="85099">MADSDDEYERRRRDKFRGERSEYTSSSSTRDRRDDSRRGAREDWADRSRDNWGSRERGSSRREYGREYGRSRDRYSPNRHDMSPPVKRMRQDWEDRRYPYESGGAAGYGAYGSAYGQDYGHPAGHAGGAGRLDELGPTQPPMMTFKAFMEQCDDSITEEEALRKYSEYKLEFKRQQLNEFFVNHKEEEWFKAKYHPEECVKRKDEQLANLKRRVSVFTELHEANRMENITVDADQSDQLLKLLDSVVIKLEGGTDLDLQVLDQVPEEDVKPQITEEEDKKPFILGEDSDDGEGKDKSKEKNPDEPMKMDMSEEQMELQKKAKEYLKQKGTDGEKEARKRKHSGSSSSTSSSESEDEPVDDEPKEPPPPGMEKTASLDGLKAREGEEEGEKNEEEAAVAAAAVAKENGLQPPGEENGEEREDREDGEESESKVSDKENKDKDKKDEEEGKEEEEEARPRALHKTASIFLRNLAPTITKQEVEAMCRRYNGFLRAAIADPQPERRWFRRGWVTFKRHVNIKDICWNLNNIRLRDCELGAIVNRDLSRRIRTVNGITSHRSVVRADIKLSAKIIQNLDSRWSLWMDSSDNQDNPQLLSLTSSSNPVLRNITDYLIEEASAEEEELLGANNAAANNTEEKPEGEAIERDPSLIAVLDRLLLYLRIVHSVDYYNHSEYPNEDEMPNRCGIMHARGIPPSSKVTPQEVQDYCRAFENKIGSFLQPLTKLSEEESKKLRFKRSRGRG</sequence>
<dbReference type="Pfam" id="PF12066">
    <property type="entry name" value="SERRATE_Ars2_N"/>
    <property type="match status" value="1"/>
</dbReference>
<feature type="domain" description="SERRATE/Ars2 N-terminal" evidence="2">
    <location>
        <begin position="146"/>
        <end position="255"/>
    </location>
</feature>
<feature type="compositionally biased region" description="Basic and acidic residues" evidence="1">
    <location>
        <begin position="428"/>
        <end position="446"/>
    </location>
</feature>
<name>A0AAW0XAH0_CHEQU</name>
<evidence type="ECO:0000313" key="3">
    <source>
        <dbReference type="EMBL" id="KAK8741493.1"/>
    </source>
</evidence>
<dbReference type="InterPro" id="IPR035979">
    <property type="entry name" value="RBD_domain_sf"/>
</dbReference>
<dbReference type="EMBL" id="JARKIK010000030">
    <property type="protein sequence ID" value="KAK8741493.1"/>
    <property type="molecule type" value="Genomic_DNA"/>
</dbReference>